<dbReference type="AlphaFoldDB" id="A0A2W5QZ63"/>
<comment type="caution">
    <text evidence="1">The sequence shown here is derived from an EMBL/GenBank/DDBJ whole genome shotgun (WGS) entry which is preliminary data.</text>
</comment>
<proteinExistence type="predicted"/>
<evidence type="ECO:0000313" key="2">
    <source>
        <dbReference type="Proteomes" id="UP000248887"/>
    </source>
</evidence>
<evidence type="ECO:0000313" key="1">
    <source>
        <dbReference type="EMBL" id="PZQ80205.1"/>
    </source>
</evidence>
<gene>
    <name evidence="1" type="ORF">DI549_17910</name>
</gene>
<reference evidence="1 2" key="1">
    <citation type="submission" date="2017-08" db="EMBL/GenBank/DDBJ databases">
        <title>Infants hospitalized years apart are colonized by the same room-sourced microbial strains.</title>
        <authorList>
            <person name="Brooks B."/>
            <person name="Olm M.R."/>
            <person name="Firek B.A."/>
            <person name="Baker R."/>
            <person name="Thomas B.C."/>
            <person name="Morowitz M.J."/>
            <person name="Banfield J.F."/>
        </authorList>
    </citation>
    <scope>NUCLEOTIDE SEQUENCE [LARGE SCALE GENOMIC DNA]</scope>
    <source>
        <strain evidence="1">S2_005_001_R2_27</strain>
    </source>
</reference>
<accession>A0A2W5QZ63</accession>
<organism evidence="1 2">
    <name type="scientific">Ancylobacter novellus</name>
    <name type="common">Thiobacillus novellus</name>
    <dbReference type="NCBI Taxonomy" id="921"/>
    <lineage>
        <taxon>Bacteria</taxon>
        <taxon>Pseudomonadati</taxon>
        <taxon>Pseudomonadota</taxon>
        <taxon>Alphaproteobacteria</taxon>
        <taxon>Hyphomicrobiales</taxon>
        <taxon>Xanthobacteraceae</taxon>
        <taxon>Ancylobacter</taxon>
    </lineage>
</organism>
<name>A0A2W5QZ63_ANCNO</name>
<dbReference type="Proteomes" id="UP000248887">
    <property type="component" value="Unassembled WGS sequence"/>
</dbReference>
<dbReference type="EMBL" id="QFQD01000069">
    <property type="protein sequence ID" value="PZQ80205.1"/>
    <property type="molecule type" value="Genomic_DNA"/>
</dbReference>
<protein>
    <submittedName>
        <fullName evidence="1">Uncharacterized protein</fullName>
    </submittedName>
</protein>
<sequence length="111" mass="11485">MAAMTAFTALPASAAPLGGAGMADTVKASTALPVENVKCRAGCAAAIGIGAGLVTGAIIANQAQRNRYYDDGYDAYDSGSTYYSRSGYSRSPGRCWVEVNPNRGTGYWTNC</sequence>